<dbReference type="InterPro" id="IPR027417">
    <property type="entry name" value="P-loop_NTPase"/>
</dbReference>
<evidence type="ECO:0000256" key="13">
    <source>
        <dbReference type="RuleBase" id="RU003551"/>
    </source>
</evidence>
<dbReference type="Proteomes" id="UP000694850">
    <property type="component" value="Unplaced"/>
</dbReference>
<evidence type="ECO:0000313" key="17">
    <source>
        <dbReference type="Proteomes" id="UP000694850"/>
    </source>
</evidence>
<dbReference type="Gene3D" id="1.20.150.20">
    <property type="entry name" value="ATP synthase alpha/beta chain, C-terminal domain"/>
    <property type="match status" value="1"/>
</dbReference>
<dbReference type="NCBIfam" id="TIGR00962">
    <property type="entry name" value="atpA"/>
    <property type="match status" value="1"/>
</dbReference>
<sequence length="553" mass="59667">MLSVRVAAAVARALPRRAGLVSRNALGSSFIAARNLHASNTCLQKTGTAEVSSILEERILGADTSVDLEETGRVLSIGDGIARVHGLRNVQAEEMVEFSSGLKGMSLNLEPDNVGVVVFGNDKLIKEGDIVKRTGAIVDVPVGEELLGRVVDALGNAIDGKGPIGSKTRRRVGLKAPGIIPRISVREPMQTGIKAVDSLVPIGRGQRELIIGDRQTGKTSIAIDTIINQKRFNDGTDEKKKLYCIYVAIGQKRSTVAQLVKRLTDADAMKYTIVVSATASDAAPLQYLAPYSGCSMGEYFRDNGKHALIIYDDLSKQAVAYRQMSLLLRRPPGREAYPGDVFYLHSRLLERAAKMNDAFGGGSLTALPVIETQAGDVSAYIPTNVISITDGQIFLETELFYKGIRPAINVGLSVSRVGSAAQTRAMKQVAGTMKLELAQYREVAAFAQFGSDLDAATQQLLSRGVRLTELLKQGQYSPMAIEEQVAVIYAGVRGYLDKLEPSKITKFENAFLSHVVSQHQALLGTIRTDGKISEQSDAKLKEIVTNFLAGFEA</sequence>
<keyword evidence="10 13" id="KW-0139">CF(1)</keyword>
<dbReference type="InterPro" id="IPR036121">
    <property type="entry name" value="ATPase_F1/V1/A1_a/bsu_N_sf"/>
</dbReference>
<dbReference type="Gene3D" id="2.40.30.20">
    <property type="match status" value="1"/>
</dbReference>
<dbReference type="FunFam" id="2.40.30.20:FF:000001">
    <property type="entry name" value="ATP synthase subunit alpha"/>
    <property type="match status" value="1"/>
</dbReference>
<dbReference type="GeneID" id="103199532"/>
<evidence type="ECO:0000256" key="6">
    <source>
        <dbReference type="ARBA" id="ARBA00022781"/>
    </source>
</evidence>
<protein>
    <recommendedName>
        <fullName evidence="13">ATP synthase subunit alpha</fullName>
    </recommendedName>
</protein>
<gene>
    <name evidence="18" type="primary">ATP5F1A</name>
</gene>
<dbReference type="OrthoDB" id="9805536at2759"/>
<name>A0A8B7A7E1_ORYAF</name>
<keyword evidence="6 12" id="KW-0375">Hydrogen ion transport</keyword>
<dbReference type="Gene3D" id="3.40.50.300">
    <property type="entry name" value="P-loop containing nucleotide triphosphate hydrolases"/>
    <property type="match status" value="1"/>
</dbReference>
<dbReference type="InterPro" id="IPR000793">
    <property type="entry name" value="ATP_synth_asu_C"/>
</dbReference>
<dbReference type="CDD" id="cd18113">
    <property type="entry name" value="ATP-synt_F1_alpha_C"/>
    <property type="match status" value="1"/>
</dbReference>
<keyword evidence="9" id="KW-0472">Membrane</keyword>
<dbReference type="Pfam" id="PF00306">
    <property type="entry name" value="ATP-synt_ab_C"/>
    <property type="match status" value="1"/>
</dbReference>
<evidence type="ECO:0000259" key="16">
    <source>
        <dbReference type="Pfam" id="PF02874"/>
    </source>
</evidence>
<dbReference type="CDD" id="cd01132">
    <property type="entry name" value="F1-ATPase_alpha_CD"/>
    <property type="match status" value="1"/>
</dbReference>
<evidence type="ECO:0000256" key="7">
    <source>
        <dbReference type="ARBA" id="ARBA00022840"/>
    </source>
</evidence>
<dbReference type="FunFam" id="3.40.50.300:FF:002432">
    <property type="entry name" value="ATP synthase subunit alpha, mitochondrial"/>
    <property type="match status" value="1"/>
</dbReference>
<evidence type="ECO:0000259" key="15">
    <source>
        <dbReference type="Pfam" id="PF00306"/>
    </source>
</evidence>
<dbReference type="InterPro" id="IPR000194">
    <property type="entry name" value="ATPase_F1/V1/A1_a/bsu_nucl-bd"/>
</dbReference>
<evidence type="ECO:0000256" key="11">
    <source>
        <dbReference type="ARBA" id="ARBA00023310"/>
    </source>
</evidence>
<keyword evidence="11 13" id="KW-0066">ATP synthesis</keyword>
<dbReference type="Pfam" id="PF00006">
    <property type="entry name" value="ATP-synt_ab"/>
    <property type="match status" value="1"/>
</dbReference>
<comment type="similarity">
    <text evidence="3 12">Belongs to the ATPase alpha/beta chains family.</text>
</comment>
<feature type="domain" description="ATPase F1/V1/A1 complex alpha/beta subunit nucleotide-binding" evidence="14">
    <location>
        <begin position="192"/>
        <end position="415"/>
    </location>
</feature>
<dbReference type="InterPro" id="IPR023366">
    <property type="entry name" value="ATP_synth_asu-like_sf"/>
</dbReference>
<dbReference type="FunFam" id="1.20.150.20:FF:000001">
    <property type="entry name" value="ATP synthase subunit alpha"/>
    <property type="match status" value="1"/>
</dbReference>
<evidence type="ECO:0000259" key="14">
    <source>
        <dbReference type="Pfam" id="PF00006"/>
    </source>
</evidence>
<reference evidence="18" key="1">
    <citation type="submission" date="2025-08" db="UniProtKB">
        <authorList>
            <consortium name="RefSeq"/>
        </authorList>
    </citation>
    <scope>IDENTIFICATION</scope>
</reference>
<dbReference type="InterPro" id="IPR005294">
    <property type="entry name" value="ATP_synth_F1_asu"/>
</dbReference>
<dbReference type="PANTHER" id="PTHR48082">
    <property type="entry name" value="ATP SYNTHASE SUBUNIT ALPHA, MITOCHONDRIAL"/>
    <property type="match status" value="1"/>
</dbReference>
<dbReference type="PANTHER" id="PTHR48082:SF2">
    <property type="entry name" value="ATP SYNTHASE SUBUNIT ALPHA, MITOCHONDRIAL"/>
    <property type="match status" value="1"/>
</dbReference>
<dbReference type="NCBIfam" id="NF009884">
    <property type="entry name" value="PRK13343.1"/>
    <property type="match status" value="1"/>
</dbReference>
<dbReference type="PROSITE" id="PS00152">
    <property type="entry name" value="ATPASE_ALPHA_BETA"/>
    <property type="match status" value="1"/>
</dbReference>
<dbReference type="RefSeq" id="XP_007942036.1">
    <property type="nucleotide sequence ID" value="XM_007943845.2"/>
</dbReference>
<accession>A0A8B7A7E1</accession>
<dbReference type="GO" id="GO:0005524">
    <property type="term" value="F:ATP binding"/>
    <property type="evidence" value="ECO:0007669"/>
    <property type="project" value="UniProtKB-KW"/>
</dbReference>
<dbReference type="GO" id="GO:0045259">
    <property type="term" value="C:proton-transporting ATP synthase complex"/>
    <property type="evidence" value="ECO:0007669"/>
    <property type="project" value="UniProtKB-KW"/>
</dbReference>
<dbReference type="InterPro" id="IPR020003">
    <property type="entry name" value="ATPase_a/bsu_AS"/>
</dbReference>
<dbReference type="GO" id="GO:0046933">
    <property type="term" value="F:proton-transporting ATP synthase activity, rotational mechanism"/>
    <property type="evidence" value="ECO:0007669"/>
    <property type="project" value="InterPro"/>
</dbReference>
<evidence type="ECO:0000256" key="8">
    <source>
        <dbReference type="ARBA" id="ARBA00023065"/>
    </source>
</evidence>
<dbReference type="InterPro" id="IPR004100">
    <property type="entry name" value="ATPase_F1/V1/A1_a/bsu_N"/>
</dbReference>
<dbReference type="CDD" id="cd18116">
    <property type="entry name" value="ATP-synt_F1_alpha_N"/>
    <property type="match status" value="1"/>
</dbReference>
<evidence type="ECO:0000256" key="1">
    <source>
        <dbReference type="ARBA" id="ARBA00004296"/>
    </source>
</evidence>
<dbReference type="InterPro" id="IPR033732">
    <property type="entry name" value="ATP_synth_F1_a_nt-bd_dom"/>
</dbReference>
<proteinExistence type="inferred from homology"/>
<keyword evidence="7 13" id="KW-0067">ATP-binding</keyword>
<dbReference type="Pfam" id="PF02874">
    <property type="entry name" value="ATP-synt_ab_N"/>
    <property type="match status" value="1"/>
</dbReference>
<evidence type="ECO:0000256" key="10">
    <source>
        <dbReference type="ARBA" id="ARBA00023196"/>
    </source>
</evidence>
<feature type="domain" description="ATP synthase alpha subunit C-terminal" evidence="15">
    <location>
        <begin position="422"/>
        <end position="547"/>
    </location>
</feature>
<dbReference type="CTD" id="498"/>
<dbReference type="SUPFAM" id="SSF50615">
    <property type="entry name" value="N-terminal domain of alpha and beta subunits of F1 ATP synthase"/>
    <property type="match status" value="1"/>
</dbReference>
<evidence type="ECO:0000256" key="5">
    <source>
        <dbReference type="ARBA" id="ARBA00022741"/>
    </source>
</evidence>
<evidence type="ECO:0000256" key="9">
    <source>
        <dbReference type="ARBA" id="ARBA00023136"/>
    </source>
</evidence>
<dbReference type="PIRSF" id="PIRSF039088">
    <property type="entry name" value="F_ATPase_subunit_alpha"/>
    <property type="match status" value="1"/>
</dbReference>
<comment type="function">
    <text evidence="13">Produces ATP from ADP in the presence of a proton gradient across the membrane.</text>
</comment>
<dbReference type="HAMAP" id="MF_01346">
    <property type="entry name" value="ATP_synth_alpha_bact"/>
    <property type="match status" value="1"/>
</dbReference>
<evidence type="ECO:0000313" key="18">
    <source>
        <dbReference type="RefSeq" id="XP_007942036.1"/>
    </source>
</evidence>
<keyword evidence="17" id="KW-1185">Reference proteome</keyword>
<evidence type="ECO:0000256" key="2">
    <source>
        <dbReference type="ARBA" id="ARBA00004443"/>
    </source>
</evidence>
<dbReference type="GO" id="GO:0043531">
    <property type="term" value="F:ADP binding"/>
    <property type="evidence" value="ECO:0007669"/>
    <property type="project" value="TreeGrafter"/>
</dbReference>
<dbReference type="AlphaFoldDB" id="A0A8B7A7E1"/>
<dbReference type="GO" id="GO:0005743">
    <property type="term" value="C:mitochondrial inner membrane"/>
    <property type="evidence" value="ECO:0007669"/>
    <property type="project" value="UniProtKB-SubCell"/>
</dbReference>
<evidence type="ECO:0000256" key="4">
    <source>
        <dbReference type="ARBA" id="ARBA00022448"/>
    </source>
</evidence>
<dbReference type="SUPFAM" id="SSF52540">
    <property type="entry name" value="P-loop containing nucleoside triphosphate hydrolases"/>
    <property type="match status" value="1"/>
</dbReference>
<evidence type="ECO:0000256" key="3">
    <source>
        <dbReference type="ARBA" id="ARBA00008936"/>
    </source>
</evidence>
<comment type="subcellular location">
    <subcellularLocation>
        <location evidence="1">Cell membrane</location>
        <topology evidence="1">Peripheral membrane protein</topology>
        <orientation evidence="1">Extracellular side</orientation>
    </subcellularLocation>
    <subcellularLocation>
        <location evidence="2">Mitochondrion inner membrane</location>
        <topology evidence="2">Peripheral membrane protein</topology>
        <orientation evidence="2">Matrix side</orientation>
    </subcellularLocation>
</comment>
<dbReference type="InterPro" id="IPR038376">
    <property type="entry name" value="ATP_synth_asu_C_sf"/>
</dbReference>
<keyword evidence="8 12" id="KW-0406">Ion transport</keyword>
<organism evidence="17 18">
    <name type="scientific">Orycteropus afer afer</name>
    <dbReference type="NCBI Taxonomy" id="1230840"/>
    <lineage>
        <taxon>Eukaryota</taxon>
        <taxon>Metazoa</taxon>
        <taxon>Chordata</taxon>
        <taxon>Craniata</taxon>
        <taxon>Vertebrata</taxon>
        <taxon>Euteleostomi</taxon>
        <taxon>Mammalia</taxon>
        <taxon>Eutheria</taxon>
        <taxon>Afrotheria</taxon>
        <taxon>Tubulidentata</taxon>
        <taxon>Orycteropodidae</taxon>
        <taxon>Orycteropus</taxon>
    </lineage>
</organism>
<feature type="domain" description="ATPase F1/V1/A1 complex alpha/beta subunit N-terminal" evidence="16">
    <location>
        <begin position="69"/>
        <end position="135"/>
    </location>
</feature>
<keyword evidence="5 13" id="KW-0547">Nucleotide-binding</keyword>
<keyword evidence="4 12" id="KW-0813">Transport</keyword>
<evidence type="ECO:0000256" key="12">
    <source>
        <dbReference type="RuleBase" id="RU000339"/>
    </source>
</evidence>
<dbReference type="SUPFAM" id="SSF47917">
    <property type="entry name" value="C-terminal domain of alpha and beta subunits of F1 ATP synthase"/>
    <property type="match status" value="1"/>
</dbReference>
<dbReference type="GO" id="GO:0005886">
    <property type="term" value="C:plasma membrane"/>
    <property type="evidence" value="ECO:0007669"/>
    <property type="project" value="UniProtKB-SubCell"/>
</dbReference>